<proteinExistence type="inferred from homology"/>
<dbReference type="InterPro" id="IPR002937">
    <property type="entry name" value="Amino_oxidase"/>
</dbReference>
<dbReference type="PRINTS" id="PR00419">
    <property type="entry name" value="ADXRDTASE"/>
</dbReference>
<sequence>MEKEAKIKVAIVGAGLTGLTTAFYLRKAGIDFRVFEKAGRPGGVIQTHRENGFTFEAGPNSGVLSRPEVAELLEDLKDDCTLETADEAAKARWIWKKNRWVPLPSGLASGISTPLFSFPDKLRLLGEPFRKKGDNPDESLAQLVLRRMGKSFLDYAIDPFILGIYSGDPARLVTRYAFPKLYRLEQDYGSFIGGSVKKAKEPKTDRDKKATKAIFSIEGGLGNLIHALVKNIGEEKIQLNCNTISFGKKDNGFFSNQGDEAFTHVVSTTGSYALESLFPFLEKEKLHAVTKMEYSRVVQVSLGFKKWEGNELRAFGGLVPFIEQRRILGALFLSSFLKNKAPEGGALLSVFLGGVRRPEIIDLSDEEIAHIVEEELTEMFQLNTFKPELLKIFRYSHAIPQYGFESHEKMETIAQLESEHPGLVLAGNIRDGIGIADRINQGKTVASQLINSGK</sequence>
<dbReference type="SUPFAM" id="SSF54373">
    <property type="entry name" value="FAD-linked reductases, C-terminal domain"/>
    <property type="match status" value="1"/>
</dbReference>
<evidence type="ECO:0000256" key="6">
    <source>
        <dbReference type="RuleBase" id="RU364052"/>
    </source>
</evidence>
<keyword evidence="7" id="KW-1133">Transmembrane helix</keyword>
<dbReference type="InterPro" id="IPR004572">
    <property type="entry name" value="Protoporphyrinogen_oxidase"/>
</dbReference>
<evidence type="ECO:0000256" key="2">
    <source>
        <dbReference type="ARBA" id="ARBA00022630"/>
    </source>
</evidence>
<dbReference type="EMBL" id="QWET01000003">
    <property type="protein sequence ID" value="RIH66151.1"/>
    <property type="molecule type" value="Genomic_DNA"/>
</dbReference>
<gene>
    <name evidence="9" type="primary">hemG</name>
    <name evidence="9" type="ORF">D1164_04370</name>
</gene>
<feature type="transmembrane region" description="Helical" evidence="7">
    <location>
        <begin position="7"/>
        <end position="25"/>
    </location>
</feature>
<comment type="catalytic activity">
    <reaction evidence="6">
        <text>coproporphyrinogen III + 3 O2 = coproporphyrin III + 3 H2O2</text>
        <dbReference type="Rhea" id="RHEA:43436"/>
        <dbReference type="ChEBI" id="CHEBI:15379"/>
        <dbReference type="ChEBI" id="CHEBI:16240"/>
        <dbReference type="ChEBI" id="CHEBI:57309"/>
        <dbReference type="ChEBI" id="CHEBI:131725"/>
        <dbReference type="EC" id="1.3.3.15"/>
    </reaction>
</comment>
<keyword evidence="10" id="KW-1185">Reference proteome</keyword>
<keyword evidence="6" id="KW-0963">Cytoplasm</keyword>
<keyword evidence="5 6" id="KW-0350">Heme biosynthesis</keyword>
<dbReference type="InterPro" id="IPR036188">
    <property type="entry name" value="FAD/NAD-bd_sf"/>
</dbReference>
<keyword evidence="4 6" id="KW-0560">Oxidoreductase</keyword>
<keyword evidence="7" id="KW-0472">Membrane</keyword>
<comment type="caution">
    <text evidence="9">The sequence shown here is derived from an EMBL/GenBank/DDBJ whole genome shotgun (WGS) entry which is preliminary data.</text>
</comment>
<evidence type="ECO:0000313" key="9">
    <source>
        <dbReference type="EMBL" id="RIH66151.1"/>
    </source>
</evidence>
<dbReference type="UniPathway" id="UPA00252"/>
<dbReference type="Gene3D" id="3.90.660.20">
    <property type="entry name" value="Protoporphyrinogen oxidase, mitochondrial, domain 2"/>
    <property type="match status" value="1"/>
</dbReference>
<comment type="subcellular location">
    <subcellularLocation>
        <location evidence="6">Cytoplasm</location>
    </subcellularLocation>
</comment>
<dbReference type="Gene3D" id="1.10.3110.10">
    <property type="entry name" value="protoporphyrinogen ix oxidase, domain 3"/>
    <property type="match status" value="1"/>
</dbReference>
<evidence type="ECO:0000256" key="4">
    <source>
        <dbReference type="ARBA" id="ARBA00023002"/>
    </source>
</evidence>
<accession>A0A399D5Y7</accession>
<organism evidence="9 10">
    <name type="scientific">Mariniphaga sediminis</name>
    <dbReference type="NCBI Taxonomy" id="1628158"/>
    <lineage>
        <taxon>Bacteria</taxon>
        <taxon>Pseudomonadati</taxon>
        <taxon>Bacteroidota</taxon>
        <taxon>Bacteroidia</taxon>
        <taxon>Marinilabiliales</taxon>
        <taxon>Prolixibacteraceae</taxon>
        <taxon>Mariniphaga</taxon>
    </lineage>
</organism>
<comment type="similarity">
    <text evidence="6">Belongs to the protoporphyrinogen/coproporphyrinogen oxidase family. Coproporphyrinogen III oxidase subfamily.</text>
</comment>
<name>A0A399D5Y7_9BACT</name>
<dbReference type="AlphaFoldDB" id="A0A399D5Y7"/>
<keyword evidence="7" id="KW-0812">Transmembrane</keyword>
<dbReference type="InterPro" id="IPR050464">
    <property type="entry name" value="Zeta_carotene_desat/Oxidored"/>
</dbReference>
<evidence type="ECO:0000256" key="1">
    <source>
        <dbReference type="ARBA" id="ARBA00001974"/>
    </source>
</evidence>
<evidence type="ECO:0000313" key="10">
    <source>
        <dbReference type="Proteomes" id="UP000266441"/>
    </source>
</evidence>
<dbReference type="GO" id="GO:0006783">
    <property type="term" value="P:heme biosynthetic process"/>
    <property type="evidence" value="ECO:0007669"/>
    <property type="project" value="UniProtKB-UniRule"/>
</dbReference>
<dbReference type="Proteomes" id="UP000266441">
    <property type="component" value="Unassembled WGS sequence"/>
</dbReference>
<evidence type="ECO:0000256" key="7">
    <source>
        <dbReference type="SAM" id="Phobius"/>
    </source>
</evidence>
<reference evidence="9 10" key="1">
    <citation type="journal article" date="2015" name="Int. J. Syst. Evol. Microbiol.">
        <title>Mariniphaga sediminis sp. nov., isolated from coastal sediment.</title>
        <authorList>
            <person name="Wang F.Q."/>
            <person name="Shen Q.Y."/>
            <person name="Chen G.J."/>
            <person name="Du Z.J."/>
        </authorList>
    </citation>
    <scope>NUCLEOTIDE SEQUENCE [LARGE SCALE GENOMIC DNA]</scope>
    <source>
        <strain evidence="9 10">SY21</strain>
    </source>
</reference>
<dbReference type="Pfam" id="PF01593">
    <property type="entry name" value="Amino_oxidase"/>
    <property type="match status" value="1"/>
</dbReference>
<dbReference type="GO" id="GO:0005737">
    <property type="term" value="C:cytoplasm"/>
    <property type="evidence" value="ECO:0007669"/>
    <property type="project" value="UniProtKB-SubCell"/>
</dbReference>
<feature type="domain" description="Amine oxidase" evidence="8">
    <location>
        <begin position="16"/>
        <end position="449"/>
    </location>
</feature>
<keyword evidence="2 6" id="KW-0285">Flavoprotein</keyword>
<comment type="pathway">
    <text evidence="6">Porphyrin-containing compound metabolism; protoheme biosynthesis.</text>
</comment>
<comment type="function">
    <text evidence="6">Involved in coproporphyrin-dependent heme b biosynthesis. Catalyzes the oxidation of coproporphyrinogen III to coproporphyrin III.</text>
</comment>
<dbReference type="SUPFAM" id="SSF51905">
    <property type="entry name" value="FAD/NAD(P)-binding domain"/>
    <property type="match status" value="1"/>
</dbReference>
<evidence type="ECO:0000256" key="5">
    <source>
        <dbReference type="ARBA" id="ARBA00023133"/>
    </source>
</evidence>
<dbReference type="EC" id="1.3.3.15" evidence="6"/>
<keyword evidence="3 6" id="KW-0274">FAD</keyword>
<protein>
    <recommendedName>
        <fullName evidence="6">Coproporphyrinogen III oxidase</fullName>
        <ecNumber evidence="6">1.3.3.15</ecNumber>
    </recommendedName>
</protein>
<comment type="cofactor">
    <cofactor evidence="1 6">
        <name>FAD</name>
        <dbReference type="ChEBI" id="CHEBI:57692"/>
    </cofactor>
</comment>
<evidence type="ECO:0000256" key="3">
    <source>
        <dbReference type="ARBA" id="ARBA00022827"/>
    </source>
</evidence>
<dbReference type="GO" id="GO:0004729">
    <property type="term" value="F:oxygen-dependent protoporphyrinogen oxidase activity"/>
    <property type="evidence" value="ECO:0007669"/>
    <property type="project" value="UniProtKB-UniRule"/>
</dbReference>
<dbReference type="OrthoDB" id="9805195at2"/>
<dbReference type="NCBIfam" id="TIGR00562">
    <property type="entry name" value="proto_IX_ox"/>
    <property type="match status" value="1"/>
</dbReference>
<dbReference type="Gene3D" id="3.50.50.60">
    <property type="entry name" value="FAD/NAD(P)-binding domain"/>
    <property type="match status" value="1"/>
</dbReference>
<dbReference type="RefSeq" id="WP_119348738.1">
    <property type="nucleotide sequence ID" value="NZ_QWET01000003.1"/>
</dbReference>
<dbReference type="PANTHER" id="PTHR42923:SF3">
    <property type="entry name" value="PROTOPORPHYRINOGEN OXIDASE"/>
    <property type="match status" value="1"/>
</dbReference>
<dbReference type="PANTHER" id="PTHR42923">
    <property type="entry name" value="PROTOPORPHYRINOGEN OXIDASE"/>
    <property type="match status" value="1"/>
</dbReference>
<evidence type="ECO:0000259" key="8">
    <source>
        <dbReference type="Pfam" id="PF01593"/>
    </source>
</evidence>